<dbReference type="Gene3D" id="3.40.50.1820">
    <property type="entry name" value="alpha/beta hydrolase"/>
    <property type="match status" value="2"/>
</dbReference>
<name>A0AAW1QAV3_9CHLO</name>
<feature type="domain" description="Fungal lipase-type" evidence="2">
    <location>
        <begin position="107"/>
        <end position="221"/>
    </location>
</feature>
<feature type="region of interest" description="Disordered" evidence="1">
    <location>
        <begin position="323"/>
        <end position="349"/>
    </location>
</feature>
<dbReference type="Proteomes" id="UP001489004">
    <property type="component" value="Unassembled WGS sequence"/>
</dbReference>
<evidence type="ECO:0000256" key="1">
    <source>
        <dbReference type="SAM" id="MobiDB-lite"/>
    </source>
</evidence>
<dbReference type="Pfam" id="PF01764">
    <property type="entry name" value="Lipase_3"/>
    <property type="match status" value="2"/>
</dbReference>
<dbReference type="InterPro" id="IPR029058">
    <property type="entry name" value="AB_hydrolase_fold"/>
</dbReference>
<keyword evidence="4" id="KW-1185">Reference proteome</keyword>
<proteinExistence type="predicted"/>
<feature type="compositionally biased region" description="Basic and acidic residues" evidence="1">
    <location>
        <begin position="721"/>
        <end position="731"/>
    </location>
</feature>
<accession>A0AAW1QAV3</accession>
<feature type="domain" description="Fungal lipase-type" evidence="2">
    <location>
        <begin position="457"/>
        <end position="599"/>
    </location>
</feature>
<gene>
    <name evidence="3" type="ORF">WJX72_007701</name>
</gene>
<organism evidence="3 4">
    <name type="scientific">[Myrmecia] bisecta</name>
    <dbReference type="NCBI Taxonomy" id="41462"/>
    <lineage>
        <taxon>Eukaryota</taxon>
        <taxon>Viridiplantae</taxon>
        <taxon>Chlorophyta</taxon>
        <taxon>core chlorophytes</taxon>
        <taxon>Trebouxiophyceae</taxon>
        <taxon>Trebouxiales</taxon>
        <taxon>Trebouxiaceae</taxon>
        <taxon>Myrmecia</taxon>
    </lineage>
</organism>
<dbReference type="PANTHER" id="PTHR45856">
    <property type="entry name" value="ALPHA/BETA-HYDROLASES SUPERFAMILY PROTEIN"/>
    <property type="match status" value="1"/>
</dbReference>
<protein>
    <recommendedName>
        <fullName evidence="2">Fungal lipase-type domain-containing protein</fullName>
    </recommendedName>
</protein>
<dbReference type="AlphaFoldDB" id="A0AAW1QAV3"/>
<feature type="compositionally biased region" description="Polar residues" evidence="1">
    <location>
        <begin position="333"/>
        <end position="349"/>
    </location>
</feature>
<dbReference type="CDD" id="cd00519">
    <property type="entry name" value="Lipase_3"/>
    <property type="match status" value="2"/>
</dbReference>
<evidence type="ECO:0000313" key="4">
    <source>
        <dbReference type="Proteomes" id="UP001489004"/>
    </source>
</evidence>
<dbReference type="EMBL" id="JALJOR010000004">
    <property type="protein sequence ID" value="KAK9818137.1"/>
    <property type="molecule type" value="Genomic_DNA"/>
</dbReference>
<comment type="caution">
    <text evidence="3">The sequence shown here is derived from an EMBL/GenBank/DDBJ whole genome shotgun (WGS) entry which is preliminary data.</text>
</comment>
<dbReference type="SUPFAM" id="SSF53474">
    <property type="entry name" value="alpha/beta-Hydrolases"/>
    <property type="match status" value="2"/>
</dbReference>
<dbReference type="InterPro" id="IPR051218">
    <property type="entry name" value="Sec_MonoDiacylglyc_Lipase"/>
</dbReference>
<dbReference type="PANTHER" id="PTHR45856:SF11">
    <property type="entry name" value="FUNGAL LIPASE-LIKE DOMAIN-CONTAINING PROTEIN"/>
    <property type="match status" value="1"/>
</dbReference>
<sequence length="769" mass="83260">MRRPDPALADPEAELGVVSDLSSPVLCKVAEAFVFSRRAQLNPALNGTVAPSSEVLIGKDEAVVHIVWNPVGSVLVLAFRGPMVCAKFFEHMSDLTTRRAVPSFCANIAADVGTVEVQADFLEVFESFIRPTELGQESLTYAIRRITRGRPPRRIITTGFCMGGSLATLGAVWAALQSPTADVRCISFGAPKIGNSAFAQVFRWLVALSYRLVFHKDPVPDKGSLINWLVPVHGAIYMSKTDIVMGERSFFTRGDMKDHCIHRYTAALKEAMHNSSNMEAICEKAAASGSCKVVCAASDWQVPGSADSKHSVQEKNRCIIEEAPPATKAPVQADSNTADAGPKNPQQAEMQFPPESILSKGAQLSKGIGTEEEAPGWLRKAFSLLEREDLDVDLKHLDTLQRVLVIGKISQAVVVAGAAYADEKGYIKRTGILNSRLLESKVDTQVHVGWLEGGTAVFAFRGTQSAQDGLQDAKFIRKNINYLQELYPGTKAHTGFLQQFASVVDPDDPEHNIAAVLKTLSGGREPNRVLCTGHSLGGALATLGAAWAAIEYPRADVRCITFGSPRVGNNKFKHAFHKLVGTSLRLVHGADPVPSMPPSFRYHHVKGAIHVRKSNLYLRSRPWHVKYRPNVADHLLVRYNLTVHSVLPGGDQADLPSTGASPADRERQSAAAEDAAETRGCFPSLLRRTVNADSDPDSPTSPRNSAFEDDAEETSPGTSPKHSDGAHEDGVNGKLQGSVHQRSNVDKDHHGAGLFKRSLARISLGLVKA</sequence>
<evidence type="ECO:0000313" key="3">
    <source>
        <dbReference type="EMBL" id="KAK9818137.1"/>
    </source>
</evidence>
<evidence type="ECO:0000259" key="2">
    <source>
        <dbReference type="Pfam" id="PF01764"/>
    </source>
</evidence>
<feature type="region of interest" description="Disordered" evidence="1">
    <location>
        <begin position="647"/>
        <end position="750"/>
    </location>
</feature>
<dbReference type="InterPro" id="IPR002921">
    <property type="entry name" value="Fungal_lipase-type"/>
</dbReference>
<reference evidence="3 4" key="1">
    <citation type="journal article" date="2024" name="Nat. Commun.">
        <title>Phylogenomics reveals the evolutionary origins of lichenization in chlorophyte algae.</title>
        <authorList>
            <person name="Puginier C."/>
            <person name="Libourel C."/>
            <person name="Otte J."/>
            <person name="Skaloud P."/>
            <person name="Haon M."/>
            <person name="Grisel S."/>
            <person name="Petersen M."/>
            <person name="Berrin J.G."/>
            <person name="Delaux P.M."/>
            <person name="Dal Grande F."/>
            <person name="Keller J."/>
        </authorList>
    </citation>
    <scope>NUCLEOTIDE SEQUENCE [LARGE SCALE GENOMIC DNA]</scope>
    <source>
        <strain evidence="3 4">SAG 2043</strain>
    </source>
</reference>
<dbReference type="GO" id="GO:0006629">
    <property type="term" value="P:lipid metabolic process"/>
    <property type="evidence" value="ECO:0007669"/>
    <property type="project" value="InterPro"/>
</dbReference>